<comment type="function">
    <text evidence="2">Removes the formyl group from the N-terminal Met of newly synthesized proteins. Requires at least a dipeptide for an efficient rate of reaction. N-terminal L-methionine is a prerequisite for activity but the enzyme has broad specificity at other positions.</text>
</comment>
<comment type="cofactor">
    <cofactor evidence="2">
        <name>Fe(2+)</name>
        <dbReference type="ChEBI" id="CHEBI:29033"/>
    </cofactor>
    <text evidence="2">Binds 1 Fe(2+) ion.</text>
</comment>
<dbReference type="EC" id="3.5.1.88" evidence="2"/>
<comment type="similarity">
    <text evidence="1 2">Belongs to the polypeptide deformylase family.</text>
</comment>
<proteinExistence type="inferred from homology"/>
<evidence type="ECO:0000256" key="1">
    <source>
        <dbReference type="ARBA" id="ARBA00010759"/>
    </source>
</evidence>
<organism evidence="3 4">
    <name type="scientific">Paenibacillus residui</name>
    <dbReference type="NCBI Taxonomy" id="629724"/>
    <lineage>
        <taxon>Bacteria</taxon>
        <taxon>Bacillati</taxon>
        <taxon>Bacillota</taxon>
        <taxon>Bacilli</taxon>
        <taxon>Bacillales</taxon>
        <taxon>Paenibacillaceae</taxon>
        <taxon>Paenibacillus</taxon>
    </lineage>
</organism>
<keyword evidence="2" id="KW-0648">Protein biosynthesis</keyword>
<evidence type="ECO:0000256" key="2">
    <source>
        <dbReference type="HAMAP-Rule" id="MF_00163"/>
    </source>
</evidence>
<evidence type="ECO:0000313" key="3">
    <source>
        <dbReference type="EMBL" id="MFD0870308.1"/>
    </source>
</evidence>
<dbReference type="PANTHER" id="PTHR10458:SF22">
    <property type="entry name" value="PEPTIDE DEFORMYLASE"/>
    <property type="match status" value="1"/>
</dbReference>
<dbReference type="Proteomes" id="UP001597120">
    <property type="component" value="Unassembled WGS sequence"/>
</dbReference>
<dbReference type="Pfam" id="PF01327">
    <property type="entry name" value="Pep_deformylase"/>
    <property type="match status" value="1"/>
</dbReference>
<gene>
    <name evidence="2 3" type="primary">def</name>
    <name evidence="3" type="ORF">ACFQ03_14200</name>
</gene>
<keyword evidence="2" id="KW-0408">Iron</keyword>
<dbReference type="GO" id="GO:0042586">
    <property type="term" value="F:peptide deformylase activity"/>
    <property type="evidence" value="ECO:0007669"/>
    <property type="project" value="UniProtKB-EC"/>
</dbReference>
<dbReference type="HAMAP" id="MF_00163">
    <property type="entry name" value="Pep_deformylase"/>
    <property type="match status" value="1"/>
</dbReference>
<dbReference type="InterPro" id="IPR036821">
    <property type="entry name" value="Peptide_deformylase_sf"/>
</dbReference>
<dbReference type="NCBIfam" id="NF001159">
    <property type="entry name" value="PRK00150.1-3"/>
    <property type="match status" value="1"/>
</dbReference>
<name>A0ABW3D9Y7_9BACL</name>
<dbReference type="NCBIfam" id="TIGR00079">
    <property type="entry name" value="pept_deformyl"/>
    <property type="match status" value="1"/>
</dbReference>
<feature type="binding site" evidence="2">
    <location>
        <position position="131"/>
    </location>
    <ligand>
        <name>Fe cation</name>
        <dbReference type="ChEBI" id="CHEBI:24875"/>
    </ligand>
</feature>
<protein>
    <recommendedName>
        <fullName evidence="2">Peptide deformylase</fullName>
        <shortName evidence="2">PDF</shortName>
        <ecNumber evidence="2">3.5.1.88</ecNumber>
    </recommendedName>
    <alternativeName>
        <fullName evidence="2">Polypeptide deformylase</fullName>
    </alternativeName>
</protein>
<dbReference type="Gene3D" id="3.90.45.10">
    <property type="entry name" value="Peptide deformylase"/>
    <property type="match status" value="1"/>
</dbReference>
<dbReference type="InterPro" id="IPR023635">
    <property type="entry name" value="Peptide_deformylase"/>
</dbReference>
<dbReference type="PANTHER" id="PTHR10458">
    <property type="entry name" value="PEPTIDE DEFORMYLASE"/>
    <property type="match status" value="1"/>
</dbReference>
<evidence type="ECO:0000313" key="4">
    <source>
        <dbReference type="Proteomes" id="UP001597120"/>
    </source>
</evidence>
<feature type="binding site" evidence="2">
    <location>
        <position position="89"/>
    </location>
    <ligand>
        <name>Fe cation</name>
        <dbReference type="ChEBI" id="CHEBI:24875"/>
    </ligand>
</feature>
<keyword evidence="2" id="KW-0479">Metal-binding</keyword>
<feature type="active site" evidence="2">
    <location>
        <position position="132"/>
    </location>
</feature>
<keyword evidence="4" id="KW-1185">Reference proteome</keyword>
<dbReference type="PRINTS" id="PR01576">
    <property type="entry name" value="PDEFORMYLASE"/>
</dbReference>
<dbReference type="SUPFAM" id="SSF56420">
    <property type="entry name" value="Peptide deformylase"/>
    <property type="match status" value="1"/>
</dbReference>
<comment type="caution">
    <text evidence="3">The sequence shown here is derived from an EMBL/GenBank/DDBJ whole genome shotgun (WGS) entry which is preliminary data.</text>
</comment>
<dbReference type="RefSeq" id="WP_144933740.1">
    <property type="nucleotide sequence ID" value="NZ_JBHTIU010000043.1"/>
</dbReference>
<reference evidence="4" key="1">
    <citation type="journal article" date="2019" name="Int. J. Syst. Evol. Microbiol.">
        <title>The Global Catalogue of Microorganisms (GCM) 10K type strain sequencing project: providing services to taxonomists for standard genome sequencing and annotation.</title>
        <authorList>
            <consortium name="The Broad Institute Genomics Platform"/>
            <consortium name="The Broad Institute Genome Sequencing Center for Infectious Disease"/>
            <person name="Wu L."/>
            <person name="Ma J."/>
        </authorList>
    </citation>
    <scope>NUCLEOTIDE SEQUENCE [LARGE SCALE GENOMIC DNA]</scope>
    <source>
        <strain evidence="4">CCUG 57263</strain>
    </source>
</reference>
<dbReference type="EMBL" id="JBHTIU010000043">
    <property type="protein sequence ID" value="MFD0870308.1"/>
    <property type="molecule type" value="Genomic_DNA"/>
</dbReference>
<accession>A0ABW3D9Y7</accession>
<dbReference type="PIRSF" id="PIRSF004749">
    <property type="entry name" value="Pep_def"/>
    <property type="match status" value="1"/>
</dbReference>
<comment type="catalytic activity">
    <reaction evidence="2">
        <text>N-terminal N-formyl-L-methionyl-[peptide] + H2O = N-terminal L-methionyl-[peptide] + formate</text>
        <dbReference type="Rhea" id="RHEA:24420"/>
        <dbReference type="Rhea" id="RHEA-COMP:10639"/>
        <dbReference type="Rhea" id="RHEA-COMP:10640"/>
        <dbReference type="ChEBI" id="CHEBI:15377"/>
        <dbReference type="ChEBI" id="CHEBI:15740"/>
        <dbReference type="ChEBI" id="CHEBI:49298"/>
        <dbReference type="ChEBI" id="CHEBI:64731"/>
        <dbReference type="EC" id="3.5.1.88"/>
    </reaction>
</comment>
<sequence length="172" mass="19009">MAVKTILPFGEEILRKKAKPVTEFNDKLFKLLDDMVDTLYGAEGRAGLAAPQIGILRRVVVMDCGDGLIELINPEIIAAEGEQTGPEACLSYPGYTGIVKRANYVKVRSQNRQGEWFVLEGEGYLARCIQHETDHLDGVLFIDHVEGNSLYDDRSGRSINVLSALRLANQGM</sequence>
<feature type="binding site" evidence="2">
    <location>
        <position position="135"/>
    </location>
    <ligand>
        <name>Fe cation</name>
        <dbReference type="ChEBI" id="CHEBI:24875"/>
    </ligand>
</feature>
<dbReference type="CDD" id="cd00487">
    <property type="entry name" value="Pep_deformylase"/>
    <property type="match status" value="1"/>
</dbReference>
<keyword evidence="2 3" id="KW-0378">Hydrolase</keyword>